<sequence length="82" mass="9024">MWEFLWGSPGLFSLTSMILFVGRWDRAAWNVYLLGWTPLGVMGLVSLLTHRKPHLPGLGAGLVLLVALGVFNALVHGDGYPY</sequence>
<proteinExistence type="predicted"/>
<evidence type="ECO:0000313" key="2">
    <source>
        <dbReference type="EMBL" id="EMF02229.1"/>
    </source>
</evidence>
<dbReference type="EMBL" id="AORZ01000003">
    <property type="protein sequence ID" value="EMF02229.1"/>
    <property type="molecule type" value="Genomic_DNA"/>
</dbReference>
<feature type="transmembrane region" description="Helical" evidence="1">
    <location>
        <begin position="55"/>
        <end position="75"/>
    </location>
</feature>
<dbReference type="AlphaFoldDB" id="M3AAK8"/>
<gene>
    <name evidence="2" type="ORF">H340_01974</name>
</gene>
<feature type="transmembrane region" description="Helical" evidence="1">
    <location>
        <begin position="31"/>
        <end position="49"/>
    </location>
</feature>
<accession>M3AAK8</accession>
<evidence type="ECO:0000313" key="3">
    <source>
        <dbReference type="Proteomes" id="UP000011740"/>
    </source>
</evidence>
<protein>
    <submittedName>
        <fullName evidence="2">Uncharacterized protein</fullName>
    </submittedName>
</protein>
<feature type="transmembrane region" description="Helical" evidence="1">
    <location>
        <begin position="6"/>
        <end position="24"/>
    </location>
</feature>
<organism evidence="2 3">
    <name type="scientific">Streptomyces mobaraensis (strain ATCC 29032 / DSM 40847 / JCM 4168 / NBRC 13819 / NCIMB 11159 / IPCR 16-22)</name>
    <dbReference type="NCBI Taxonomy" id="1223523"/>
    <lineage>
        <taxon>Bacteria</taxon>
        <taxon>Bacillati</taxon>
        <taxon>Actinomycetota</taxon>
        <taxon>Actinomycetes</taxon>
        <taxon>Kitasatosporales</taxon>
        <taxon>Streptomycetaceae</taxon>
        <taxon>Streptomyces</taxon>
    </lineage>
</organism>
<dbReference type="Proteomes" id="UP000011740">
    <property type="component" value="Unassembled WGS sequence"/>
</dbReference>
<keyword evidence="1" id="KW-0472">Membrane</keyword>
<keyword evidence="1" id="KW-0812">Transmembrane</keyword>
<dbReference type="PATRIC" id="fig|1223523.3.peg.398"/>
<keyword evidence="1" id="KW-1133">Transmembrane helix</keyword>
<reference evidence="2 3" key="1">
    <citation type="journal article" date="2013" name="Genome Announc.">
        <title>Whole-Genome Shotgun Assembly and Analysis of the Genome of Streptomyces mobaraensis DSM 40847, a Strain for Industrial Production of Microbial Transglutaminase.</title>
        <authorList>
            <person name="Yang H."/>
            <person name="He T."/>
            <person name="Wu W."/>
            <person name="Zhu W."/>
            <person name="Lu B."/>
            <person name="Sun W."/>
        </authorList>
    </citation>
    <scope>NUCLEOTIDE SEQUENCE [LARGE SCALE GENOMIC DNA]</scope>
    <source>
        <strain evidence="2 3">DSM 40847</strain>
    </source>
</reference>
<evidence type="ECO:0000256" key="1">
    <source>
        <dbReference type="SAM" id="Phobius"/>
    </source>
</evidence>
<comment type="caution">
    <text evidence="2">The sequence shown here is derived from an EMBL/GenBank/DDBJ whole genome shotgun (WGS) entry which is preliminary data.</text>
</comment>
<name>M3AAK8_STRM1</name>